<dbReference type="Gene3D" id="1.10.530.10">
    <property type="match status" value="1"/>
</dbReference>
<comment type="caution">
    <text evidence="3">The sequence shown here is derived from an EMBL/GenBank/DDBJ whole genome shotgun (WGS) entry which is preliminary data.</text>
</comment>
<reference evidence="3" key="1">
    <citation type="submission" date="2023-06" db="EMBL/GenBank/DDBJ databases">
        <title>Draft genome sequence of Nocardioides sp. SOB72.</title>
        <authorList>
            <person name="Zhang G."/>
        </authorList>
    </citation>
    <scope>NUCLEOTIDE SEQUENCE</scope>
    <source>
        <strain evidence="3">SOB72</strain>
    </source>
</reference>
<dbReference type="EC" id="2.4.-.-" evidence="3"/>
<dbReference type="GO" id="GO:0016757">
    <property type="term" value="F:glycosyltransferase activity"/>
    <property type="evidence" value="ECO:0007669"/>
    <property type="project" value="UniProtKB-KW"/>
</dbReference>
<dbReference type="InterPro" id="IPR043426">
    <property type="entry name" value="MltB-like"/>
</dbReference>
<sequence>MTGRVRGLPAALGFVLVLALLSGAAFWVQQQVLDPARSRPAGAVTGTPDPDLVAPPDDGAAPARSGQAGPGQVEPGRAGRSAARAPGGVPLVDAAWAAETAGKAGIPLPALTAYGRATLMAPEGCALGWTTLAGIGWVESQHGTIDGRTLGEDGVPSEPILGPALDGGRFAAIPATPRSSRWHGNRDWDHAVGPLQFIPSSWRTWSADGDGDGTEDPHDLDDAALAAARYLCADGHDLATGAGWSAAVFTYNHAEEYVAAVHAAATAYAQRTTS</sequence>
<dbReference type="InterPro" id="IPR031304">
    <property type="entry name" value="SLT_2"/>
</dbReference>
<organism evidence="3 4">
    <name type="scientific">Nocardioides abyssi</name>
    <dbReference type="NCBI Taxonomy" id="3058370"/>
    <lineage>
        <taxon>Bacteria</taxon>
        <taxon>Bacillati</taxon>
        <taxon>Actinomycetota</taxon>
        <taxon>Actinomycetes</taxon>
        <taxon>Propionibacteriales</taxon>
        <taxon>Nocardioidaceae</taxon>
        <taxon>Nocardioides</taxon>
    </lineage>
</organism>
<evidence type="ECO:0000256" key="1">
    <source>
        <dbReference type="SAM" id="MobiDB-lite"/>
    </source>
</evidence>
<dbReference type="PANTHER" id="PTHR30163:SF8">
    <property type="entry name" value="LYTIC MUREIN TRANSGLYCOSYLASE"/>
    <property type="match status" value="1"/>
</dbReference>
<dbReference type="RefSeq" id="WP_300960215.1">
    <property type="nucleotide sequence ID" value="NZ_JAUHJR010000002.1"/>
</dbReference>
<dbReference type="Proteomes" id="UP001168537">
    <property type="component" value="Unassembled WGS sequence"/>
</dbReference>
<evidence type="ECO:0000313" key="3">
    <source>
        <dbReference type="EMBL" id="MDN4161322.1"/>
    </source>
</evidence>
<gene>
    <name evidence="3" type="ORF">QWY29_08150</name>
</gene>
<dbReference type="InterPro" id="IPR023346">
    <property type="entry name" value="Lysozyme-like_dom_sf"/>
</dbReference>
<feature type="region of interest" description="Disordered" evidence="1">
    <location>
        <begin position="37"/>
        <end position="85"/>
    </location>
</feature>
<evidence type="ECO:0000259" key="2">
    <source>
        <dbReference type="Pfam" id="PF13406"/>
    </source>
</evidence>
<evidence type="ECO:0000313" key="4">
    <source>
        <dbReference type="Proteomes" id="UP001168537"/>
    </source>
</evidence>
<dbReference type="SUPFAM" id="SSF53955">
    <property type="entry name" value="Lysozyme-like"/>
    <property type="match status" value="1"/>
</dbReference>
<name>A0ABT8ET32_9ACTN</name>
<feature type="compositionally biased region" description="Low complexity" evidence="1">
    <location>
        <begin position="75"/>
        <end position="85"/>
    </location>
</feature>
<dbReference type="Pfam" id="PF13406">
    <property type="entry name" value="SLT_2"/>
    <property type="match status" value="1"/>
</dbReference>
<keyword evidence="3" id="KW-0808">Transferase</keyword>
<accession>A0ABT8ET32</accession>
<dbReference type="PANTHER" id="PTHR30163">
    <property type="entry name" value="MEMBRANE-BOUND LYTIC MUREIN TRANSGLYCOSYLASE B"/>
    <property type="match status" value="1"/>
</dbReference>
<feature type="domain" description="Transglycosylase SLT" evidence="2">
    <location>
        <begin position="188"/>
        <end position="255"/>
    </location>
</feature>
<keyword evidence="3" id="KW-0328">Glycosyltransferase</keyword>
<keyword evidence="4" id="KW-1185">Reference proteome</keyword>
<protein>
    <submittedName>
        <fullName evidence="3">Lytic murein transglycosylase</fullName>
        <ecNumber evidence="3">2.4.-.-</ecNumber>
    </submittedName>
</protein>
<dbReference type="EMBL" id="JAUHJR010000002">
    <property type="protein sequence ID" value="MDN4161322.1"/>
    <property type="molecule type" value="Genomic_DNA"/>
</dbReference>
<proteinExistence type="predicted"/>